<dbReference type="InterPro" id="IPR012340">
    <property type="entry name" value="NA-bd_OB-fold"/>
</dbReference>
<reference evidence="3" key="1">
    <citation type="journal article" date="2019" name="Int. J. Syst. Evol. Microbiol.">
        <title>The Global Catalogue of Microorganisms (GCM) 10K type strain sequencing project: providing services to taxonomists for standard genome sequencing and annotation.</title>
        <authorList>
            <consortium name="The Broad Institute Genomics Platform"/>
            <consortium name="The Broad Institute Genome Sequencing Center for Infectious Disease"/>
            <person name="Wu L."/>
            <person name="Ma J."/>
        </authorList>
    </citation>
    <scope>NUCLEOTIDE SEQUENCE [LARGE SCALE GENOMIC DNA]</scope>
    <source>
        <strain evidence="3">KACC 12633</strain>
    </source>
</reference>
<dbReference type="InterPro" id="IPR013611">
    <property type="entry name" value="Transp-assoc_OB_typ2"/>
</dbReference>
<dbReference type="InterPro" id="IPR008995">
    <property type="entry name" value="Mo/tungstate-bd_C_term_dom"/>
</dbReference>
<dbReference type="Pfam" id="PF08402">
    <property type="entry name" value="TOBE_2"/>
    <property type="match status" value="1"/>
</dbReference>
<protein>
    <submittedName>
        <fullName evidence="2">TOBE domain-containing protein</fullName>
    </submittedName>
</protein>
<sequence>MNFVEGRIAHRAGRTTFQSDTIEIDIDGYAFAAAPENDRPATLGVRPEHVRLGDEAAGEPFQAEARIELVEPMGADTLVWTSLDGKPLSIRISSERPMARTGFLPIGLSPARLSLFDGATGQRL</sequence>
<evidence type="ECO:0000313" key="2">
    <source>
        <dbReference type="EMBL" id="MFC5518701.1"/>
    </source>
</evidence>
<feature type="domain" description="Transport-associated OB type 2" evidence="1">
    <location>
        <begin position="43"/>
        <end position="95"/>
    </location>
</feature>
<proteinExistence type="predicted"/>
<dbReference type="Proteomes" id="UP001596150">
    <property type="component" value="Unassembled WGS sequence"/>
</dbReference>
<evidence type="ECO:0000259" key="1">
    <source>
        <dbReference type="Pfam" id="PF08402"/>
    </source>
</evidence>
<comment type="caution">
    <text evidence="2">The sequence shown here is derived from an EMBL/GenBank/DDBJ whole genome shotgun (WGS) entry which is preliminary data.</text>
</comment>
<keyword evidence="3" id="KW-1185">Reference proteome</keyword>
<name>A0ABW0Q1G5_9HYPH</name>
<dbReference type="SUPFAM" id="SSF50331">
    <property type="entry name" value="MOP-like"/>
    <property type="match status" value="1"/>
</dbReference>
<dbReference type="Gene3D" id="2.40.50.100">
    <property type="match status" value="1"/>
</dbReference>
<organism evidence="2 3">
    <name type="scientific">Kaistia terrae</name>
    <dbReference type="NCBI Taxonomy" id="537017"/>
    <lineage>
        <taxon>Bacteria</taxon>
        <taxon>Pseudomonadati</taxon>
        <taxon>Pseudomonadota</taxon>
        <taxon>Alphaproteobacteria</taxon>
        <taxon>Hyphomicrobiales</taxon>
        <taxon>Kaistiaceae</taxon>
        <taxon>Kaistia</taxon>
    </lineage>
</organism>
<dbReference type="RefSeq" id="WP_266344537.1">
    <property type="nucleotide sequence ID" value="NZ_JAPKNH010000005.1"/>
</dbReference>
<dbReference type="EMBL" id="JBHSML010000014">
    <property type="protein sequence ID" value="MFC5518701.1"/>
    <property type="molecule type" value="Genomic_DNA"/>
</dbReference>
<gene>
    <name evidence="2" type="ORF">ACFPP9_23200</name>
</gene>
<accession>A0ABW0Q1G5</accession>
<evidence type="ECO:0000313" key="3">
    <source>
        <dbReference type="Proteomes" id="UP001596150"/>
    </source>
</evidence>
<dbReference type="Gene3D" id="2.40.50.140">
    <property type="entry name" value="Nucleic acid-binding proteins"/>
    <property type="match status" value="1"/>
</dbReference>